<dbReference type="InterPro" id="IPR018501">
    <property type="entry name" value="DDT_dom"/>
</dbReference>
<evidence type="ECO:0000313" key="19">
    <source>
        <dbReference type="EMBL" id="CAH0679019.1"/>
    </source>
</evidence>
<dbReference type="PRINTS" id="PR00503">
    <property type="entry name" value="BROMODOMAIN"/>
</dbReference>
<dbReference type="Pfam" id="PF00439">
    <property type="entry name" value="Bromodomain"/>
    <property type="match status" value="1"/>
</dbReference>
<dbReference type="InterPro" id="IPR013083">
    <property type="entry name" value="Znf_RING/FYVE/PHD"/>
</dbReference>
<feature type="compositionally biased region" description="Low complexity" evidence="14">
    <location>
        <begin position="296"/>
        <end position="307"/>
    </location>
</feature>
<comment type="subcellular location">
    <subcellularLocation>
        <location evidence="1 12">Nucleus</location>
    </subcellularLocation>
</comment>
<dbReference type="SMART" id="SM00297">
    <property type="entry name" value="BROMO"/>
    <property type="match status" value="1"/>
</dbReference>
<evidence type="ECO:0000256" key="12">
    <source>
        <dbReference type="PROSITE-ProRule" id="PRU00475"/>
    </source>
</evidence>
<feature type="region of interest" description="Disordered" evidence="14">
    <location>
        <begin position="1425"/>
        <end position="1459"/>
    </location>
</feature>
<evidence type="ECO:0000256" key="7">
    <source>
        <dbReference type="ARBA" id="ARBA00023117"/>
    </source>
</evidence>
<evidence type="ECO:0000256" key="3">
    <source>
        <dbReference type="ARBA" id="ARBA00022771"/>
    </source>
</evidence>
<keyword evidence="4" id="KW-0862">Zinc</keyword>
<feature type="domain" description="Bromo" evidence="15">
    <location>
        <begin position="1334"/>
        <end position="1404"/>
    </location>
</feature>
<dbReference type="Proteomes" id="UP001153292">
    <property type="component" value="Chromosome 17"/>
</dbReference>
<evidence type="ECO:0000256" key="13">
    <source>
        <dbReference type="SAM" id="Coils"/>
    </source>
</evidence>
<dbReference type="Pfam" id="PF02791">
    <property type="entry name" value="DDT"/>
    <property type="match status" value="1"/>
</dbReference>
<dbReference type="InterPro" id="IPR001487">
    <property type="entry name" value="Bromodomain"/>
</dbReference>
<dbReference type="InterPro" id="IPR001965">
    <property type="entry name" value="Znf_PHD"/>
</dbReference>
<dbReference type="InterPro" id="IPR019787">
    <property type="entry name" value="Znf_PHD-finger"/>
</dbReference>
<proteinExistence type="predicted"/>
<keyword evidence="20" id="KW-1185">Reference proteome</keyword>
<dbReference type="PROSITE" id="PS50014">
    <property type="entry name" value="BROMODOMAIN_2"/>
    <property type="match status" value="1"/>
</dbReference>
<feature type="coiled-coil region" evidence="13">
    <location>
        <begin position="649"/>
        <end position="676"/>
    </location>
</feature>
<evidence type="ECO:0000256" key="6">
    <source>
        <dbReference type="ARBA" id="ARBA00023054"/>
    </source>
</evidence>
<dbReference type="Pfam" id="PF15612">
    <property type="entry name" value="WHIM1"/>
    <property type="match status" value="1"/>
</dbReference>
<evidence type="ECO:0000259" key="18">
    <source>
        <dbReference type="PROSITE" id="PS51136"/>
    </source>
</evidence>
<organism evidence="19 20">
    <name type="scientific">Chilo suppressalis</name>
    <name type="common">Asiatic rice borer moth</name>
    <dbReference type="NCBI Taxonomy" id="168631"/>
    <lineage>
        <taxon>Eukaryota</taxon>
        <taxon>Metazoa</taxon>
        <taxon>Ecdysozoa</taxon>
        <taxon>Arthropoda</taxon>
        <taxon>Hexapoda</taxon>
        <taxon>Insecta</taxon>
        <taxon>Pterygota</taxon>
        <taxon>Neoptera</taxon>
        <taxon>Endopterygota</taxon>
        <taxon>Lepidoptera</taxon>
        <taxon>Glossata</taxon>
        <taxon>Ditrysia</taxon>
        <taxon>Pyraloidea</taxon>
        <taxon>Crambidae</taxon>
        <taxon>Crambinae</taxon>
        <taxon>Chilo</taxon>
    </lineage>
</organism>
<feature type="compositionally biased region" description="Basic and acidic residues" evidence="14">
    <location>
        <begin position="308"/>
        <end position="337"/>
    </location>
</feature>
<sequence>MPLLKRKAFEKSTASEYLRDDDEVFHCEITDEIFKDYEEYCERIILVNSMVWSCEMTGKNNLTYAEALESEKAARRQLKDFPMELRIPILYLAGRTNRSSFAEMSEDIFNYVRERYFVGETVEACLEGDSWWEAHVLSVTAQKQQPGSKVMLSASSYWYEVEQYDEANPSTAGQIGTAPHDRVRRRKGVYTRDKNRLFLKQFVQQTNGIICIKQAALEKYNIAKVNFEQIFTGPPPDFPSSKKLMKTSLSPPTSKNQTKPNSASKLNKSAKKPSPDKKGRQESMDKFIKKTDKSEAATAKPKPQADPAAKKSAQELAEKMRRAEDQMRQRKEEEKAKKKEKAARLQAYLKEWQKVKEDLDLEDHKVLPQGTSINIEGIPQAHFGDFLSVLEFVHVYSDVLKTKDVFHNELDLETFRKSLTQKEHAGVFSDLVQMLLTTIFSLQEDEAEEHNESGGIQESTEMQEVETDMGMAQAMELATKASKWSQTYLGTPLSKLPLDPTTVSEVLRLHLLASGGAAGTRCATWRYHQRGGYSSRDDPGLRLRISHPRLLRALHARHVADLQLEDKFLVLQCLMNQILSYATVRDIIEEKLDELRNTKQALRMLTINERKREMQVAAARQEIKKEAAAKKEELKLTGDKAKALDEEAKASIEKLAKESELKKQEYEKKQKELQGELFDYMSYLGSDRAFRRYWVNQRVAGIFVEAGAEPRGPCRHKPVPPAPSHASPARDPLAYVARLLDTERASSDKENDSGPNSRGSSPKKPLASLNGLNHKLNGIDNTPHLRELLVCTGDISTCLAHGKGDRPNWVVYHTEEQLEGLIQALNKRGLREAELRQALEVDKLSLRDYIAKCPLHLLEPSAAPPPPVHQTRHKKVQVSLHVPADCSLSEALELSLRDHILELEEKIFHGCLGVLKVKDREAWRGTLMLRGYDKQADYLTWGPAHKYRDDCHLPNGELRLPHGLDTSETPIAENKYRDPGYYLEPVRVNGTTGPGPDADKGAVPSVVRGLASALLQVEQAIHHKYIKRPLGLDDKERKDREARNKPMDLEALERWEVSLMECRSFAQVVLHLFTLDSSVAWSASILNASCRLCRRKTDPDNMLLCDGCNKGHHLYCLKPKLTKVPDGDWFCEQCKPKERTPRKKRKLFSDDEIEDVLDDDSESGSESGSVDVGVCGECGSGGRLACCCSGCGARYHLECSRPRPARTSRRWLCAACLQPAREASGRRCAAAALTTIHEYTRALHASNDDESDDSEYNTALVKLKSRGSRQNSRSPLPQLKKSRRSKDETANTSSSSRKSKNSLTNGVHEGRGRRKAAGVQLHLDEMQQVMRDAMKHKDCWPFYEPVSTQEVPDYLDVIDRPMDFTTISEKLAAEEYTTDVDVLADIAQVFLNCYTYNKDTHPVAKAGARLEKYINKRCAELELPSLPEMELGTDGDSSASKRGSSTPSGAPPSKRAKLK</sequence>
<feature type="domain" description="PHD-type" evidence="16">
    <location>
        <begin position="1087"/>
        <end position="1137"/>
    </location>
</feature>
<dbReference type="InterPro" id="IPR028942">
    <property type="entry name" value="WHIM1_dom"/>
</dbReference>
<dbReference type="PANTHER" id="PTHR46510:SF1">
    <property type="entry name" value="BROMODOMAIN ADJACENT TO ZINC FINGER DOMAIN PROTEIN 1A"/>
    <property type="match status" value="1"/>
</dbReference>
<keyword evidence="5" id="KW-0805">Transcription regulation</keyword>
<feature type="domain" description="WAC" evidence="18">
    <location>
        <begin position="22"/>
        <end position="130"/>
    </location>
</feature>
<dbReference type="EMBL" id="OU963910">
    <property type="protein sequence ID" value="CAH0679019.1"/>
    <property type="molecule type" value="Genomic_DNA"/>
</dbReference>
<feature type="compositionally biased region" description="Basic and acidic residues" evidence="14">
    <location>
        <begin position="273"/>
        <end position="295"/>
    </location>
</feature>
<evidence type="ECO:0000256" key="14">
    <source>
        <dbReference type="SAM" id="MobiDB-lite"/>
    </source>
</evidence>
<feature type="region of interest" description="Disordered" evidence="14">
    <location>
        <begin position="744"/>
        <end position="769"/>
    </location>
</feature>
<evidence type="ECO:0000256" key="5">
    <source>
        <dbReference type="ARBA" id="ARBA00023015"/>
    </source>
</evidence>
<feature type="region of interest" description="Disordered" evidence="14">
    <location>
        <begin position="1262"/>
        <end position="1319"/>
    </location>
</feature>
<feature type="compositionally biased region" description="Polar residues" evidence="14">
    <location>
        <begin position="1435"/>
        <end position="1448"/>
    </location>
</feature>
<dbReference type="Gene3D" id="3.30.40.10">
    <property type="entry name" value="Zinc/RING finger domain, C3HC4 (zinc finger)"/>
    <property type="match status" value="2"/>
</dbReference>
<feature type="region of interest" description="Disordered" evidence="14">
    <location>
        <begin position="232"/>
        <end position="340"/>
    </location>
</feature>
<gene>
    <name evidence="19" type="ORF">CHILSU_LOCUS3849</name>
</gene>
<evidence type="ECO:0000313" key="20">
    <source>
        <dbReference type="Proteomes" id="UP001153292"/>
    </source>
</evidence>
<dbReference type="InterPro" id="IPR019786">
    <property type="entry name" value="Zinc_finger_PHD-type_CS"/>
</dbReference>
<evidence type="ECO:0000256" key="1">
    <source>
        <dbReference type="ARBA" id="ARBA00004123"/>
    </source>
</evidence>
<dbReference type="PROSITE" id="PS50016">
    <property type="entry name" value="ZF_PHD_2"/>
    <property type="match status" value="1"/>
</dbReference>
<dbReference type="Pfam" id="PF00628">
    <property type="entry name" value="PHD"/>
    <property type="match status" value="1"/>
</dbReference>
<name>A0ABN8ECK3_CHISP</name>
<feature type="compositionally biased region" description="Polar residues" evidence="14">
    <location>
        <begin position="247"/>
        <end position="258"/>
    </location>
</feature>
<dbReference type="SMART" id="SM00571">
    <property type="entry name" value="DDT"/>
    <property type="match status" value="1"/>
</dbReference>
<dbReference type="InterPro" id="IPR013136">
    <property type="entry name" value="WSTF_Acf1_Cbp146"/>
</dbReference>
<protein>
    <recommendedName>
        <fullName evidence="21">Bromodomain adjacent to zinc finger domain protein 1A</fullName>
    </recommendedName>
</protein>
<dbReference type="Pfam" id="PF10537">
    <property type="entry name" value="WAC_Acf1_DNA_bd"/>
    <property type="match status" value="1"/>
</dbReference>
<dbReference type="PROSITE" id="PS01359">
    <property type="entry name" value="ZF_PHD_1"/>
    <property type="match status" value="1"/>
</dbReference>
<dbReference type="PROSITE" id="PS50827">
    <property type="entry name" value="DDT"/>
    <property type="match status" value="1"/>
</dbReference>
<feature type="domain" description="DDT" evidence="17">
    <location>
        <begin position="380"/>
        <end position="445"/>
    </location>
</feature>
<keyword evidence="6 13" id="KW-0175">Coiled coil</keyword>
<dbReference type="Gene3D" id="1.20.920.10">
    <property type="entry name" value="Bromodomain-like"/>
    <property type="match status" value="1"/>
</dbReference>
<evidence type="ECO:0000256" key="8">
    <source>
        <dbReference type="ARBA" id="ARBA00023163"/>
    </source>
</evidence>
<evidence type="ECO:0000256" key="2">
    <source>
        <dbReference type="ARBA" id="ARBA00022723"/>
    </source>
</evidence>
<keyword evidence="8" id="KW-0804">Transcription</keyword>
<evidence type="ECO:0000256" key="10">
    <source>
        <dbReference type="PROSITE-ProRule" id="PRU00035"/>
    </source>
</evidence>
<dbReference type="InterPro" id="IPR036427">
    <property type="entry name" value="Bromodomain-like_sf"/>
</dbReference>
<dbReference type="SUPFAM" id="SSF57903">
    <property type="entry name" value="FYVE/PHD zinc finger"/>
    <property type="match status" value="2"/>
</dbReference>
<evidence type="ECO:0000259" key="16">
    <source>
        <dbReference type="PROSITE" id="PS50016"/>
    </source>
</evidence>
<reference evidence="19" key="1">
    <citation type="submission" date="2021-12" db="EMBL/GenBank/DDBJ databases">
        <authorList>
            <person name="King R."/>
        </authorList>
    </citation>
    <scope>NUCLEOTIDE SEQUENCE</scope>
</reference>
<evidence type="ECO:0000256" key="4">
    <source>
        <dbReference type="ARBA" id="ARBA00022833"/>
    </source>
</evidence>
<dbReference type="PROSITE" id="PS51136">
    <property type="entry name" value="WAC"/>
    <property type="match status" value="1"/>
</dbReference>
<dbReference type="SMART" id="SM00249">
    <property type="entry name" value="PHD"/>
    <property type="match status" value="2"/>
</dbReference>
<dbReference type="Pfam" id="PF15613">
    <property type="entry name" value="WSD"/>
    <property type="match status" value="1"/>
</dbReference>
<dbReference type="SUPFAM" id="SSF47370">
    <property type="entry name" value="Bromodomain"/>
    <property type="match status" value="1"/>
</dbReference>
<dbReference type="InterPro" id="IPR011011">
    <property type="entry name" value="Znf_FYVE_PHD"/>
</dbReference>
<keyword evidence="7 10" id="KW-0103">Bromodomain</keyword>
<accession>A0ABN8ECK3</accession>
<feature type="region of interest" description="Disordered" evidence="14">
    <location>
        <begin position="709"/>
        <end position="730"/>
    </location>
</feature>
<dbReference type="InterPro" id="IPR028941">
    <property type="entry name" value="WHIM2_dom"/>
</dbReference>
<keyword evidence="2" id="KW-0479">Metal-binding</keyword>
<evidence type="ECO:0000256" key="9">
    <source>
        <dbReference type="ARBA" id="ARBA00023242"/>
    </source>
</evidence>
<evidence type="ECO:0008006" key="21">
    <source>
        <dbReference type="Google" id="ProtNLM"/>
    </source>
</evidence>
<keyword evidence="9 12" id="KW-0539">Nucleus</keyword>
<evidence type="ECO:0000256" key="11">
    <source>
        <dbReference type="PROSITE-ProRule" id="PRU00146"/>
    </source>
</evidence>
<dbReference type="InterPro" id="IPR047171">
    <property type="entry name" value="BAZ1A"/>
</dbReference>
<keyword evidence="3 11" id="KW-0863">Zinc-finger</keyword>
<evidence type="ECO:0000259" key="15">
    <source>
        <dbReference type="PROSITE" id="PS50014"/>
    </source>
</evidence>
<evidence type="ECO:0000259" key="17">
    <source>
        <dbReference type="PROSITE" id="PS50827"/>
    </source>
</evidence>
<dbReference type="PANTHER" id="PTHR46510">
    <property type="entry name" value="BROMODOMAIN ADJACENT TO ZINC FINGER DOMAIN PROTEIN 1A"/>
    <property type="match status" value="1"/>
</dbReference>